<dbReference type="EMBL" id="JFZA02000039">
    <property type="protein sequence ID" value="KFG89033.1"/>
    <property type="molecule type" value="Genomic_DNA"/>
</dbReference>
<evidence type="ECO:0000313" key="2">
    <source>
        <dbReference type="Proteomes" id="UP000024284"/>
    </source>
</evidence>
<evidence type="ECO:0000313" key="1">
    <source>
        <dbReference type="EMBL" id="KFG89033.1"/>
    </source>
</evidence>
<reference evidence="1" key="1">
    <citation type="submission" date="2014-08" db="EMBL/GenBank/DDBJ databases">
        <title>Draft genome sequences of Sphingobium herbicidovorans.</title>
        <authorList>
            <person name="Gan H.M."/>
            <person name="Gan H.Y."/>
            <person name="Savka M.A."/>
        </authorList>
    </citation>
    <scope>NUCLEOTIDE SEQUENCE [LARGE SCALE GENOMIC DNA]</scope>
    <source>
        <strain evidence="1">NBRC 16415</strain>
    </source>
</reference>
<dbReference type="Proteomes" id="UP000024284">
    <property type="component" value="Unassembled WGS sequence"/>
</dbReference>
<protein>
    <submittedName>
        <fullName evidence="1">Uncharacterized protein</fullName>
    </submittedName>
</protein>
<accession>A0A086P6L5</accession>
<proteinExistence type="predicted"/>
<comment type="caution">
    <text evidence="1">The sequence shown here is derived from an EMBL/GenBank/DDBJ whole genome shotgun (WGS) entry which is preliminary data.</text>
</comment>
<organism evidence="1 2">
    <name type="scientific">Sphingobium herbicidovorans (strain ATCC 700291 / DSM 11019 / CCUG 56400 / KCTC 2939 / LMG 18315 / NBRC 16415 / MH)</name>
    <name type="common">Sphingomonas herbicidovorans</name>
    <dbReference type="NCBI Taxonomy" id="1219045"/>
    <lineage>
        <taxon>Bacteria</taxon>
        <taxon>Pseudomonadati</taxon>
        <taxon>Pseudomonadota</taxon>
        <taxon>Alphaproteobacteria</taxon>
        <taxon>Sphingomonadales</taxon>
        <taxon>Sphingomonadaceae</taxon>
        <taxon>Sphingobium</taxon>
    </lineage>
</organism>
<dbReference type="AlphaFoldDB" id="A0A086P6L5"/>
<sequence>MGAQLGFDVTASNANSRGVCRDEVDVVLVEEAILQRHVEVVGQRVANASKSLPGEAGVAVIDQVVGQLGARNAYTAADEALQAIVRTEVKQAVQHERQSRRRTAEAALVEIDLGALVASFGFQTETTEVVTDDGVAVPTLVIVHIFQRAAGSGGAGVGIEAGGEGDVLVFDKNDA</sequence>
<gene>
    <name evidence="1" type="ORF">BV98_003192</name>
</gene>
<keyword evidence="2" id="KW-1185">Reference proteome</keyword>
<name>A0A086P6L5_SPHHM</name>